<dbReference type="AlphaFoldDB" id="A0A512JP67"/>
<protein>
    <submittedName>
        <fullName evidence="2">Uncharacterized protein</fullName>
    </submittedName>
</protein>
<evidence type="ECO:0000313" key="3">
    <source>
        <dbReference type="Proteomes" id="UP000321750"/>
    </source>
</evidence>
<dbReference type="EMBL" id="BJZV01000023">
    <property type="protein sequence ID" value="GEP11754.1"/>
    <property type="molecule type" value="Genomic_DNA"/>
</dbReference>
<proteinExistence type="predicted"/>
<evidence type="ECO:0000256" key="1">
    <source>
        <dbReference type="SAM" id="MobiDB-lite"/>
    </source>
</evidence>
<name>A0A512JP67_9HYPH</name>
<dbReference type="Proteomes" id="UP000321750">
    <property type="component" value="Unassembled WGS sequence"/>
</dbReference>
<sequence>MAKRTHRVGLATWHTVTTPPTSTDAEPKAKVRAARAPRIAMPNPEVDVAQATRETIERYPTVLAYLAR</sequence>
<evidence type="ECO:0000313" key="2">
    <source>
        <dbReference type="EMBL" id="GEP11754.1"/>
    </source>
</evidence>
<dbReference type="RefSeq" id="WP_170246055.1">
    <property type="nucleotide sequence ID" value="NZ_BJZV01000023.1"/>
</dbReference>
<comment type="caution">
    <text evidence="2">The sequence shown here is derived from an EMBL/GenBank/DDBJ whole genome shotgun (WGS) entry which is preliminary data.</text>
</comment>
<keyword evidence="3" id="KW-1185">Reference proteome</keyword>
<organism evidence="2 3">
    <name type="scientific">Methylobacterium gnaphalii</name>
    <dbReference type="NCBI Taxonomy" id="1010610"/>
    <lineage>
        <taxon>Bacteria</taxon>
        <taxon>Pseudomonadati</taxon>
        <taxon>Pseudomonadota</taxon>
        <taxon>Alphaproteobacteria</taxon>
        <taxon>Hyphomicrobiales</taxon>
        <taxon>Methylobacteriaceae</taxon>
        <taxon>Methylobacterium</taxon>
    </lineage>
</organism>
<reference evidence="2 3" key="1">
    <citation type="submission" date="2019-07" db="EMBL/GenBank/DDBJ databases">
        <title>Whole genome shotgun sequence of Methylobacterium gnaphalii NBRC 107716.</title>
        <authorList>
            <person name="Hosoyama A."/>
            <person name="Uohara A."/>
            <person name="Ohji S."/>
            <person name="Ichikawa N."/>
        </authorList>
    </citation>
    <scope>NUCLEOTIDE SEQUENCE [LARGE SCALE GENOMIC DNA]</scope>
    <source>
        <strain evidence="2 3">NBRC 107716</strain>
    </source>
</reference>
<feature type="region of interest" description="Disordered" evidence="1">
    <location>
        <begin position="1"/>
        <end position="28"/>
    </location>
</feature>
<feature type="compositionally biased region" description="Low complexity" evidence="1">
    <location>
        <begin position="12"/>
        <end position="23"/>
    </location>
</feature>
<accession>A0A512JP67</accession>
<gene>
    <name evidence="2" type="ORF">MGN01_35990</name>
</gene>